<evidence type="ECO:0000259" key="8">
    <source>
        <dbReference type="Pfam" id="PF01171"/>
    </source>
</evidence>
<proteinExistence type="inferred from homology"/>
<dbReference type="Gene3D" id="3.40.50.620">
    <property type="entry name" value="HUPs"/>
    <property type="match status" value="1"/>
</dbReference>
<keyword evidence="11" id="KW-1185">Reference proteome</keyword>
<feature type="domain" description="tRNA(Ile)-lysidine/2-thiocytidine synthase N-terminal" evidence="8">
    <location>
        <begin position="28"/>
        <end position="216"/>
    </location>
</feature>
<keyword evidence="5 7" id="KW-0067">ATP-binding</keyword>
<evidence type="ECO:0000256" key="5">
    <source>
        <dbReference type="ARBA" id="ARBA00022840"/>
    </source>
</evidence>
<feature type="binding site" evidence="7">
    <location>
        <begin position="33"/>
        <end position="38"/>
    </location>
    <ligand>
        <name>ATP</name>
        <dbReference type="ChEBI" id="CHEBI:30616"/>
    </ligand>
</feature>
<comment type="function">
    <text evidence="7">Ligates lysine onto the cytidine present at position 34 of the AUA codon-specific tRNA(Ile) that contains the anticodon CAU, in an ATP-dependent manner. Cytidine is converted to lysidine, thus changing the amino acid specificity of the tRNA from methionine to isoleucine.</text>
</comment>
<dbReference type="RefSeq" id="WP_131281289.1">
    <property type="nucleotide sequence ID" value="NZ_JBHSLR010000006.1"/>
</dbReference>
<dbReference type="EMBL" id="SJDT01000004">
    <property type="protein sequence ID" value="TBW21483.1"/>
    <property type="molecule type" value="Genomic_DNA"/>
</dbReference>
<dbReference type="AlphaFoldDB" id="A0A4Q9UZM6"/>
<dbReference type="Proteomes" id="UP000293036">
    <property type="component" value="Unassembled WGS sequence"/>
</dbReference>
<dbReference type="Pfam" id="PF09179">
    <property type="entry name" value="TilS"/>
    <property type="match status" value="1"/>
</dbReference>
<feature type="domain" description="tRNA(Ile)-lysidine synthase substrate-binding" evidence="9">
    <location>
        <begin position="296"/>
        <end position="362"/>
    </location>
</feature>
<reference evidence="10 11" key="1">
    <citation type="submission" date="2019-02" db="EMBL/GenBank/DDBJ databases">
        <title>Arcanobacterium bovis sp. nov., isolated from the milk of a cow with mastitis.</title>
        <authorList>
            <person name="Sammra O."/>
            <person name="Foster G."/>
            <person name="Hassan A."/>
            <person name="Alssahen M."/>
            <person name="Laemmler C."/>
            <person name="Borowiak M."/>
            <person name="Malorny B."/>
            <person name="Abdulmawjood A."/>
        </authorList>
    </citation>
    <scope>NUCLEOTIDE SEQUENCE [LARGE SCALE GENOMIC DNA]</scope>
    <source>
        <strain evidence="10 11">C605018/01/1</strain>
    </source>
</reference>
<keyword evidence="1 7" id="KW-0963">Cytoplasm</keyword>
<dbReference type="NCBIfam" id="TIGR02432">
    <property type="entry name" value="lysidine_TilS_N"/>
    <property type="match status" value="1"/>
</dbReference>
<dbReference type="InterPro" id="IPR015262">
    <property type="entry name" value="tRNA_Ile_lys_synt_subst-bd"/>
</dbReference>
<dbReference type="CDD" id="cd01992">
    <property type="entry name" value="TilS_N"/>
    <property type="match status" value="1"/>
</dbReference>
<dbReference type="GO" id="GO:0032267">
    <property type="term" value="F:tRNA(Ile)-lysidine synthase activity"/>
    <property type="evidence" value="ECO:0007669"/>
    <property type="project" value="UniProtKB-EC"/>
</dbReference>
<name>A0A4Q9UZM6_9ACTO</name>
<evidence type="ECO:0000256" key="1">
    <source>
        <dbReference type="ARBA" id="ARBA00022490"/>
    </source>
</evidence>
<evidence type="ECO:0000256" key="2">
    <source>
        <dbReference type="ARBA" id="ARBA00022598"/>
    </source>
</evidence>
<keyword evidence="2 7" id="KW-0436">Ligase</keyword>
<organism evidence="10 11">
    <name type="scientific">Arcanobacterium bovis</name>
    <dbReference type="NCBI Taxonomy" id="2529275"/>
    <lineage>
        <taxon>Bacteria</taxon>
        <taxon>Bacillati</taxon>
        <taxon>Actinomycetota</taxon>
        <taxon>Actinomycetes</taxon>
        <taxon>Actinomycetales</taxon>
        <taxon>Actinomycetaceae</taxon>
        <taxon>Arcanobacterium</taxon>
    </lineage>
</organism>
<sequence>MAGPHRLVSLTRQKIAAALADIPADEPILLAVSGGADSMALAATTAFECLHKKDARRRQVLSLTVDHAIRPESAHEAAVVVERLRKLGIGAFSTRVEIGSGAGPEGDAREARYQAIADFARAHGLHRSNGSRHSNGLDMPATVLLGHNANDQAETVLLGLSRGAGTRSMAGMPQAGMLPTSTDVPFIRPFLTVSAADLRTVCHELGIDYVNDPTNELEGPWTAADGSPLRRSAVRHQVIPALQQAFGRDVVGALERTGRMLRDDDEALTAIATKVLSQIRSEVDSHMSRPDAMLVLPCEQLKQHPRAVRTRVVRLAYSACGGSGGDLVFWHIDAIDKLIIGRDNKVGIDLPGMRVWREHNTLAFLSALRN</sequence>
<dbReference type="GO" id="GO:0005524">
    <property type="term" value="F:ATP binding"/>
    <property type="evidence" value="ECO:0007669"/>
    <property type="project" value="UniProtKB-UniRule"/>
</dbReference>
<dbReference type="PANTHER" id="PTHR43033">
    <property type="entry name" value="TRNA(ILE)-LYSIDINE SYNTHASE-RELATED"/>
    <property type="match status" value="1"/>
</dbReference>
<evidence type="ECO:0000256" key="6">
    <source>
        <dbReference type="ARBA" id="ARBA00048539"/>
    </source>
</evidence>
<dbReference type="HAMAP" id="MF_01161">
    <property type="entry name" value="tRNA_Ile_lys_synt"/>
    <property type="match status" value="1"/>
</dbReference>
<dbReference type="InterPro" id="IPR012795">
    <property type="entry name" value="tRNA_Ile_lys_synt_N"/>
</dbReference>
<dbReference type="GO" id="GO:0005737">
    <property type="term" value="C:cytoplasm"/>
    <property type="evidence" value="ECO:0007669"/>
    <property type="project" value="UniProtKB-SubCell"/>
</dbReference>
<evidence type="ECO:0000256" key="4">
    <source>
        <dbReference type="ARBA" id="ARBA00022741"/>
    </source>
</evidence>
<protein>
    <recommendedName>
        <fullName evidence="7">tRNA(Ile)-lysidine synthase</fullName>
        <ecNumber evidence="7">6.3.4.19</ecNumber>
    </recommendedName>
    <alternativeName>
        <fullName evidence="7">tRNA(Ile)-2-lysyl-cytidine synthase</fullName>
    </alternativeName>
    <alternativeName>
        <fullName evidence="7">tRNA(Ile)-lysidine synthetase</fullName>
    </alternativeName>
</protein>
<comment type="catalytic activity">
    <reaction evidence="6 7">
        <text>cytidine(34) in tRNA(Ile2) + L-lysine + ATP = lysidine(34) in tRNA(Ile2) + AMP + diphosphate + H(+)</text>
        <dbReference type="Rhea" id="RHEA:43744"/>
        <dbReference type="Rhea" id="RHEA-COMP:10625"/>
        <dbReference type="Rhea" id="RHEA-COMP:10670"/>
        <dbReference type="ChEBI" id="CHEBI:15378"/>
        <dbReference type="ChEBI" id="CHEBI:30616"/>
        <dbReference type="ChEBI" id="CHEBI:32551"/>
        <dbReference type="ChEBI" id="CHEBI:33019"/>
        <dbReference type="ChEBI" id="CHEBI:82748"/>
        <dbReference type="ChEBI" id="CHEBI:83665"/>
        <dbReference type="ChEBI" id="CHEBI:456215"/>
        <dbReference type="EC" id="6.3.4.19"/>
    </reaction>
</comment>
<evidence type="ECO:0000256" key="3">
    <source>
        <dbReference type="ARBA" id="ARBA00022694"/>
    </source>
</evidence>
<dbReference type="InterPro" id="IPR011063">
    <property type="entry name" value="TilS/TtcA_N"/>
</dbReference>
<comment type="subcellular location">
    <subcellularLocation>
        <location evidence="7">Cytoplasm</location>
    </subcellularLocation>
</comment>
<comment type="similarity">
    <text evidence="7">Belongs to the tRNA(Ile)-lysidine synthase family.</text>
</comment>
<accession>A0A4Q9UZM6</accession>
<dbReference type="PANTHER" id="PTHR43033:SF1">
    <property type="entry name" value="TRNA(ILE)-LYSIDINE SYNTHASE-RELATED"/>
    <property type="match status" value="1"/>
</dbReference>
<dbReference type="SUPFAM" id="SSF52402">
    <property type="entry name" value="Adenine nucleotide alpha hydrolases-like"/>
    <property type="match status" value="1"/>
</dbReference>
<dbReference type="InterPro" id="IPR014729">
    <property type="entry name" value="Rossmann-like_a/b/a_fold"/>
</dbReference>
<dbReference type="Pfam" id="PF01171">
    <property type="entry name" value="ATP_bind_3"/>
    <property type="match status" value="1"/>
</dbReference>
<comment type="caution">
    <text evidence="10">The sequence shown here is derived from an EMBL/GenBank/DDBJ whole genome shotgun (WGS) entry which is preliminary data.</text>
</comment>
<gene>
    <name evidence="7 10" type="primary">tilS</name>
    <name evidence="10" type="ORF">EZJ44_05955</name>
</gene>
<dbReference type="SUPFAM" id="SSF82829">
    <property type="entry name" value="MesJ substrate recognition domain-like"/>
    <property type="match status" value="1"/>
</dbReference>
<dbReference type="EC" id="6.3.4.19" evidence="7"/>
<evidence type="ECO:0000313" key="10">
    <source>
        <dbReference type="EMBL" id="TBW21483.1"/>
    </source>
</evidence>
<evidence type="ECO:0000259" key="9">
    <source>
        <dbReference type="Pfam" id="PF09179"/>
    </source>
</evidence>
<keyword evidence="4 7" id="KW-0547">Nucleotide-binding</keyword>
<keyword evidence="3 7" id="KW-0819">tRNA processing</keyword>
<dbReference type="Gene3D" id="1.20.59.20">
    <property type="match status" value="1"/>
</dbReference>
<comment type="domain">
    <text evidence="7">The N-terminal region contains the highly conserved SGGXDS motif, predicted to be a P-loop motif involved in ATP binding.</text>
</comment>
<evidence type="ECO:0000256" key="7">
    <source>
        <dbReference type="HAMAP-Rule" id="MF_01161"/>
    </source>
</evidence>
<evidence type="ECO:0000313" key="11">
    <source>
        <dbReference type="Proteomes" id="UP000293036"/>
    </source>
</evidence>
<dbReference type="GO" id="GO:0006400">
    <property type="term" value="P:tRNA modification"/>
    <property type="evidence" value="ECO:0007669"/>
    <property type="project" value="UniProtKB-UniRule"/>
</dbReference>
<dbReference type="OrthoDB" id="5244702at2"/>
<dbReference type="InterPro" id="IPR012094">
    <property type="entry name" value="tRNA_Ile_lys_synt"/>
</dbReference>